<keyword evidence="2" id="KW-0520">NAD</keyword>
<proteinExistence type="inferred from homology"/>
<feature type="domain" description="D-isomer specific 2-hydroxyacid dehydrogenase NAD-binding" evidence="5">
    <location>
        <begin position="112"/>
        <end position="284"/>
    </location>
</feature>
<comment type="similarity">
    <text evidence="3">Belongs to the D-isomer specific 2-hydroxyacid dehydrogenase family.</text>
</comment>
<keyword evidence="7" id="KW-1185">Reference proteome</keyword>
<dbReference type="Pfam" id="PF00389">
    <property type="entry name" value="2-Hacid_dh"/>
    <property type="match status" value="1"/>
</dbReference>
<sequence length="316" mass="33792">MTIDARPHVLMCGAYPDWDLQPLERDYVLHKLWLAEDRDALIAQCAPQVRAIATRGELGASAELIARLPQLEVISCYGVGTDAIALDAARARGIRVTNTPDVLTGDVADIAIGLALATLRRMPAAEAHVRSGAWAQGNFDLVSRLYGKKVGIAGYGRIGQAVAHRLSGFDVEIATYGRTPVAGSPHRHIGSLVALADWCDVLIVTLAGGEGTRGLINADVLAALGPQGWLVNVARGSVADEPALLEALEQRRIAGAGLDVFWNEPRIDPRFLTLDNVVLQPHHGSGTEETRRAMGRLVRENLAAHFAGQPLLTPVV</sequence>
<dbReference type="PANTHER" id="PTHR10996">
    <property type="entry name" value="2-HYDROXYACID DEHYDROGENASE-RELATED"/>
    <property type="match status" value="1"/>
</dbReference>
<dbReference type="CDD" id="cd12156">
    <property type="entry name" value="HPPR"/>
    <property type="match status" value="1"/>
</dbReference>
<keyword evidence="1 3" id="KW-0560">Oxidoreductase</keyword>
<evidence type="ECO:0000259" key="4">
    <source>
        <dbReference type="Pfam" id="PF00389"/>
    </source>
</evidence>
<organism evidence="6 7">
    <name type="scientific">Pseudaquabacterium rugosum</name>
    <dbReference type="NCBI Taxonomy" id="2984194"/>
    <lineage>
        <taxon>Bacteria</taxon>
        <taxon>Pseudomonadati</taxon>
        <taxon>Pseudomonadota</taxon>
        <taxon>Betaproteobacteria</taxon>
        <taxon>Burkholderiales</taxon>
        <taxon>Sphaerotilaceae</taxon>
        <taxon>Pseudaquabacterium</taxon>
    </lineage>
</organism>
<dbReference type="InterPro" id="IPR050223">
    <property type="entry name" value="D-isomer_2-hydroxyacid_DH"/>
</dbReference>
<comment type="caution">
    <text evidence="6">The sequence shown here is derived from an EMBL/GenBank/DDBJ whole genome shotgun (WGS) entry which is preliminary data.</text>
</comment>
<dbReference type="RefSeq" id="WP_341373641.1">
    <property type="nucleotide sequence ID" value="NZ_JBBUTF010000006.1"/>
</dbReference>
<name>A0ABU9B7J5_9BURK</name>
<evidence type="ECO:0000256" key="2">
    <source>
        <dbReference type="ARBA" id="ARBA00023027"/>
    </source>
</evidence>
<evidence type="ECO:0000259" key="5">
    <source>
        <dbReference type="Pfam" id="PF02826"/>
    </source>
</evidence>
<evidence type="ECO:0000256" key="1">
    <source>
        <dbReference type="ARBA" id="ARBA00023002"/>
    </source>
</evidence>
<dbReference type="SUPFAM" id="SSF52283">
    <property type="entry name" value="Formate/glycerate dehydrogenase catalytic domain-like"/>
    <property type="match status" value="1"/>
</dbReference>
<dbReference type="Pfam" id="PF02826">
    <property type="entry name" value="2-Hacid_dh_C"/>
    <property type="match status" value="1"/>
</dbReference>
<dbReference type="Gene3D" id="3.40.50.720">
    <property type="entry name" value="NAD(P)-binding Rossmann-like Domain"/>
    <property type="match status" value="2"/>
</dbReference>
<dbReference type="InterPro" id="IPR006139">
    <property type="entry name" value="D-isomer_2_OHA_DH_cat_dom"/>
</dbReference>
<dbReference type="EMBL" id="JBBUTF010000006">
    <property type="protein sequence ID" value="MEK8025855.1"/>
    <property type="molecule type" value="Genomic_DNA"/>
</dbReference>
<evidence type="ECO:0000313" key="7">
    <source>
        <dbReference type="Proteomes" id="UP001368500"/>
    </source>
</evidence>
<dbReference type="Proteomes" id="UP001368500">
    <property type="component" value="Unassembled WGS sequence"/>
</dbReference>
<feature type="domain" description="D-isomer specific 2-hydroxyacid dehydrogenase catalytic" evidence="4">
    <location>
        <begin position="12"/>
        <end position="315"/>
    </location>
</feature>
<evidence type="ECO:0000256" key="3">
    <source>
        <dbReference type="RuleBase" id="RU003719"/>
    </source>
</evidence>
<dbReference type="PANTHER" id="PTHR10996:SF178">
    <property type="entry name" value="2-HYDROXYACID DEHYDROGENASE YGL185C-RELATED"/>
    <property type="match status" value="1"/>
</dbReference>
<dbReference type="InterPro" id="IPR036291">
    <property type="entry name" value="NAD(P)-bd_dom_sf"/>
</dbReference>
<evidence type="ECO:0000313" key="6">
    <source>
        <dbReference type="EMBL" id="MEK8025855.1"/>
    </source>
</evidence>
<reference evidence="6 7" key="1">
    <citation type="submission" date="2024-04" db="EMBL/GenBank/DDBJ databases">
        <title>Novel species of the genus Ideonella isolated from streams.</title>
        <authorList>
            <person name="Lu H."/>
        </authorList>
    </citation>
    <scope>NUCLEOTIDE SEQUENCE [LARGE SCALE GENOMIC DNA]</scope>
    <source>
        <strain evidence="6 7">BYS139W</strain>
    </source>
</reference>
<accession>A0ABU9B7J5</accession>
<dbReference type="SUPFAM" id="SSF51735">
    <property type="entry name" value="NAD(P)-binding Rossmann-fold domains"/>
    <property type="match status" value="1"/>
</dbReference>
<gene>
    <name evidence="6" type="ORF">AACH11_07770</name>
</gene>
<dbReference type="InterPro" id="IPR006140">
    <property type="entry name" value="D-isomer_DH_NAD-bd"/>
</dbReference>
<protein>
    <submittedName>
        <fullName evidence="6">2-hydroxyacid dehydrogenase</fullName>
    </submittedName>
</protein>